<comment type="caution">
    <text evidence="1">The sequence shown here is derived from an EMBL/GenBank/DDBJ whole genome shotgun (WGS) entry which is preliminary data.</text>
</comment>
<dbReference type="Proteomes" id="UP000314294">
    <property type="component" value="Unassembled WGS sequence"/>
</dbReference>
<reference evidence="1 2" key="1">
    <citation type="submission" date="2019-03" db="EMBL/GenBank/DDBJ databases">
        <title>First draft genome of Liparis tanakae, snailfish: a comprehensive survey of snailfish specific genes.</title>
        <authorList>
            <person name="Kim W."/>
            <person name="Song I."/>
            <person name="Jeong J.-H."/>
            <person name="Kim D."/>
            <person name="Kim S."/>
            <person name="Ryu S."/>
            <person name="Song J.Y."/>
            <person name="Lee S.K."/>
        </authorList>
    </citation>
    <scope>NUCLEOTIDE SEQUENCE [LARGE SCALE GENOMIC DNA]</scope>
    <source>
        <tissue evidence="1">Muscle</tissue>
    </source>
</reference>
<proteinExistence type="predicted"/>
<dbReference type="AlphaFoldDB" id="A0A4Z2GAA0"/>
<protein>
    <submittedName>
        <fullName evidence="1">Uncharacterized protein</fullName>
    </submittedName>
</protein>
<gene>
    <name evidence="1" type="ORF">EYF80_040323</name>
</gene>
<evidence type="ECO:0000313" key="2">
    <source>
        <dbReference type="Proteomes" id="UP000314294"/>
    </source>
</evidence>
<accession>A0A4Z2GAA0</accession>
<dbReference type="EMBL" id="SRLO01000655">
    <property type="protein sequence ID" value="TNN49482.1"/>
    <property type="molecule type" value="Genomic_DNA"/>
</dbReference>
<name>A0A4Z2GAA0_9TELE</name>
<sequence>MPWPEETCSRPDVLPACLTIDIELVYSSSSFIKHSDNISTVRGDDAGSSAGRRRNKSITVERRCIVETAG</sequence>
<evidence type="ECO:0000313" key="1">
    <source>
        <dbReference type="EMBL" id="TNN49482.1"/>
    </source>
</evidence>
<organism evidence="1 2">
    <name type="scientific">Liparis tanakae</name>
    <name type="common">Tanaka's snailfish</name>
    <dbReference type="NCBI Taxonomy" id="230148"/>
    <lineage>
        <taxon>Eukaryota</taxon>
        <taxon>Metazoa</taxon>
        <taxon>Chordata</taxon>
        <taxon>Craniata</taxon>
        <taxon>Vertebrata</taxon>
        <taxon>Euteleostomi</taxon>
        <taxon>Actinopterygii</taxon>
        <taxon>Neopterygii</taxon>
        <taxon>Teleostei</taxon>
        <taxon>Neoteleostei</taxon>
        <taxon>Acanthomorphata</taxon>
        <taxon>Eupercaria</taxon>
        <taxon>Perciformes</taxon>
        <taxon>Cottioidei</taxon>
        <taxon>Cottales</taxon>
        <taxon>Liparidae</taxon>
        <taxon>Liparis</taxon>
    </lineage>
</organism>
<keyword evidence="2" id="KW-1185">Reference proteome</keyword>